<feature type="compositionally biased region" description="Basic and acidic residues" evidence="1">
    <location>
        <begin position="63"/>
        <end position="107"/>
    </location>
</feature>
<feature type="compositionally biased region" description="Basic and acidic residues" evidence="1">
    <location>
        <begin position="12"/>
        <end position="54"/>
    </location>
</feature>
<feature type="compositionally biased region" description="Basic residues" evidence="1">
    <location>
        <begin position="108"/>
        <end position="120"/>
    </location>
</feature>
<protein>
    <submittedName>
        <fullName evidence="2">Uncharacterized protein</fullName>
    </submittedName>
</protein>
<dbReference type="EMBL" id="JADGJD010000157">
    <property type="protein sequence ID" value="KAJ3054131.1"/>
    <property type="molecule type" value="Genomic_DNA"/>
</dbReference>
<dbReference type="AlphaFoldDB" id="A0AAD5SH38"/>
<feature type="compositionally biased region" description="Acidic residues" evidence="1">
    <location>
        <begin position="124"/>
        <end position="133"/>
    </location>
</feature>
<gene>
    <name evidence="2" type="ORF">HK097_002601</name>
</gene>
<name>A0AAD5SH38_9FUNG</name>
<feature type="region of interest" description="Disordered" evidence="1">
    <location>
        <begin position="1"/>
        <end position="154"/>
    </location>
</feature>
<accession>A0AAD5SH38</accession>
<dbReference type="Proteomes" id="UP001212841">
    <property type="component" value="Unassembled WGS sequence"/>
</dbReference>
<proteinExistence type="predicted"/>
<evidence type="ECO:0000313" key="3">
    <source>
        <dbReference type="Proteomes" id="UP001212841"/>
    </source>
</evidence>
<evidence type="ECO:0000313" key="2">
    <source>
        <dbReference type="EMBL" id="KAJ3054131.1"/>
    </source>
</evidence>
<sequence length="476" mass="53150">MVQVPEEDVEEAPEKTSKKRVMTDQKSKNLEKARAAPQKKLQDAKKYPQEKKAAIEQGFEEEGDKRAAERAAELVKQRGKEILEKKKFEKELSEKEKEKEKEDEKKTKPAPKKKPVARKKQVAEDLDSSTEEDQNVKPKRTTEKNQKNNQQTYEESYSWHCGGRGGWIFEDMMGYKYPLKDIAVTALDEQWISIPANNASTTTQFSSTGNSLIIRNLASNSQYLRGHQTALIFGVIPQDAAGNPITSAGLGGIRNSKLGVWSCFYRLIVRTGFTVMEALEINGEVADHYSLLLQTQQNWLSYFEGFGIVDAFKNGPRKFALCLWSSLFTQQSAVPLPAFPGCLQLELQISPVENIITANDHVNPNNRYFEASDSPESLLVTLLSDVGSISDLQNIYLDNVTGDTFAQNHSRFSLNHVYDGEDLASRVSMVGAASGNITIDCQFNGAITSDTVAVTRMVCGVLLDVTGIMVNIWRVF</sequence>
<reference evidence="2" key="1">
    <citation type="submission" date="2020-05" db="EMBL/GenBank/DDBJ databases">
        <title>Phylogenomic resolution of chytrid fungi.</title>
        <authorList>
            <person name="Stajich J.E."/>
            <person name="Amses K."/>
            <person name="Simmons R."/>
            <person name="Seto K."/>
            <person name="Myers J."/>
            <person name="Bonds A."/>
            <person name="Quandt C.A."/>
            <person name="Barry K."/>
            <person name="Liu P."/>
            <person name="Grigoriev I."/>
            <person name="Longcore J.E."/>
            <person name="James T.Y."/>
        </authorList>
    </citation>
    <scope>NUCLEOTIDE SEQUENCE</scope>
    <source>
        <strain evidence="2">JEL0318</strain>
    </source>
</reference>
<keyword evidence="3" id="KW-1185">Reference proteome</keyword>
<evidence type="ECO:0000256" key="1">
    <source>
        <dbReference type="SAM" id="MobiDB-lite"/>
    </source>
</evidence>
<comment type="caution">
    <text evidence="2">The sequence shown here is derived from an EMBL/GenBank/DDBJ whole genome shotgun (WGS) entry which is preliminary data.</text>
</comment>
<feature type="compositionally biased region" description="Basic and acidic residues" evidence="1">
    <location>
        <begin position="134"/>
        <end position="146"/>
    </location>
</feature>
<organism evidence="2 3">
    <name type="scientific">Rhizophlyctis rosea</name>
    <dbReference type="NCBI Taxonomy" id="64517"/>
    <lineage>
        <taxon>Eukaryota</taxon>
        <taxon>Fungi</taxon>
        <taxon>Fungi incertae sedis</taxon>
        <taxon>Chytridiomycota</taxon>
        <taxon>Chytridiomycota incertae sedis</taxon>
        <taxon>Chytridiomycetes</taxon>
        <taxon>Rhizophlyctidales</taxon>
        <taxon>Rhizophlyctidaceae</taxon>
        <taxon>Rhizophlyctis</taxon>
    </lineage>
</organism>
<feature type="compositionally biased region" description="Acidic residues" evidence="1">
    <location>
        <begin position="1"/>
        <end position="11"/>
    </location>
</feature>